<proteinExistence type="predicted"/>
<accession>A0A6J6CCN2</accession>
<reference evidence="1" key="1">
    <citation type="submission" date="2020-05" db="EMBL/GenBank/DDBJ databases">
        <authorList>
            <person name="Chiriac C."/>
            <person name="Salcher M."/>
            <person name="Ghai R."/>
            <person name="Kavagutti S V."/>
        </authorList>
    </citation>
    <scope>NUCLEOTIDE SEQUENCE</scope>
</reference>
<dbReference type="Gene3D" id="3.40.50.300">
    <property type="entry name" value="P-loop containing nucleotide triphosphate hydrolases"/>
    <property type="match status" value="1"/>
</dbReference>
<dbReference type="EMBL" id="CAEZTA010000004">
    <property type="protein sequence ID" value="CAB4549071.1"/>
    <property type="molecule type" value="Genomic_DNA"/>
</dbReference>
<evidence type="ECO:0000313" key="1">
    <source>
        <dbReference type="EMBL" id="CAB4549071.1"/>
    </source>
</evidence>
<dbReference type="InterPro" id="IPR027417">
    <property type="entry name" value="P-loop_NTPase"/>
</dbReference>
<organism evidence="1">
    <name type="scientific">freshwater metagenome</name>
    <dbReference type="NCBI Taxonomy" id="449393"/>
    <lineage>
        <taxon>unclassified sequences</taxon>
        <taxon>metagenomes</taxon>
        <taxon>ecological metagenomes</taxon>
    </lineage>
</organism>
<sequence>MDILEPPNVITAISDPEFEGLVSSALFSQGWSVVSRALDFSELQMALKNQQNQKILVIFSTDLPGANKSDLAEIAKEEVLVFGFADEAESDRGFANIFPRPKSPEELLSVILENIRAASGRAPLIHAPLDLRARVIAVGGVRHSTGNTTFAINLSQEFALMGFKTLLIDANFPAPAIATLLDIRHLAREATWIEIAPNLSALELTQEKMKTFDQLVNEAGDYFDQIIIDLGSVTYLASDLSDRRWSSVMKIWASRNAADFCVISNSELLTQKCSDDFMQSASKLSPRTKIHHIKTLSPIKESKKLEILEKSFADSGSNWSLPWDQRACQAAIAERSTLVQVSERGALRREILTIAQALGGKSRK</sequence>
<gene>
    <name evidence="1" type="ORF">UFOPK1541_00101</name>
</gene>
<dbReference type="SUPFAM" id="SSF52540">
    <property type="entry name" value="P-loop containing nucleoside triphosphate hydrolases"/>
    <property type="match status" value="1"/>
</dbReference>
<protein>
    <submittedName>
        <fullName evidence="1">Unannotated protein</fullName>
    </submittedName>
</protein>
<dbReference type="AlphaFoldDB" id="A0A6J6CCN2"/>
<name>A0A6J6CCN2_9ZZZZ</name>